<dbReference type="Proteomes" id="UP000261500">
    <property type="component" value="Unplaced"/>
</dbReference>
<name>A0A3B3VNV5_9TELE</name>
<protein>
    <submittedName>
        <fullName evidence="1">Uncharacterized protein</fullName>
    </submittedName>
</protein>
<dbReference type="AlphaFoldDB" id="A0A3B3VNV5"/>
<organism evidence="1 2">
    <name type="scientific">Poecilia latipinna</name>
    <name type="common">sailfin molly</name>
    <dbReference type="NCBI Taxonomy" id="48699"/>
    <lineage>
        <taxon>Eukaryota</taxon>
        <taxon>Metazoa</taxon>
        <taxon>Chordata</taxon>
        <taxon>Craniata</taxon>
        <taxon>Vertebrata</taxon>
        <taxon>Euteleostomi</taxon>
        <taxon>Actinopterygii</taxon>
        <taxon>Neopterygii</taxon>
        <taxon>Teleostei</taxon>
        <taxon>Neoteleostei</taxon>
        <taxon>Acanthomorphata</taxon>
        <taxon>Ovalentaria</taxon>
        <taxon>Atherinomorphae</taxon>
        <taxon>Cyprinodontiformes</taxon>
        <taxon>Poeciliidae</taxon>
        <taxon>Poeciliinae</taxon>
        <taxon>Poecilia</taxon>
    </lineage>
</organism>
<sequence length="70" mass="8113">MCKSLLKVQCYIKCFTSAQFKGYFSRLIKLLSRNILEHHNLLSKNFQGIIESHSEGSLSFDFNVNRIKTS</sequence>
<reference evidence="1" key="2">
    <citation type="submission" date="2025-09" db="UniProtKB">
        <authorList>
            <consortium name="Ensembl"/>
        </authorList>
    </citation>
    <scope>IDENTIFICATION</scope>
</reference>
<dbReference type="Ensembl" id="ENSPLAT00000029240.1">
    <property type="protein sequence ID" value="ENSPLAP00000026691.1"/>
    <property type="gene ID" value="ENSPLAG00000014668.1"/>
</dbReference>
<proteinExistence type="predicted"/>
<evidence type="ECO:0000313" key="1">
    <source>
        <dbReference type="Ensembl" id="ENSPLAP00000026691.1"/>
    </source>
</evidence>
<keyword evidence="2" id="KW-1185">Reference proteome</keyword>
<accession>A0A3B3VNV5</accession>
<reference evidence="1" key="1">
    <citation type="submission" date="2025-08" db="UniProtKB">
        <authorList>
            <consortium name="Ensembl"/>
        </authorList>
    </citation>
    <scope>IDENTIFICATION</scope>
</reference>
<evidence type="ECO:0000313" key="2">
    <source>
        <dbReference type="Proteomes" id="UP000261500"/>
    </source>
</evidence>